<evidence type="ECO:0000256" key="5">
    <source>
        <dbReference type="SAM" id="Phobius"/>
    </source>
</evidence>
<feature type="transmembrane region" description="Helical" evidence="5">
    <location>
        <begin position="130"/>
        <end position="150"/>
    </location>
</feature>
<dbReference type="InterPro" id="IPR017452">
    <property type="entry name" value="GPCR_Rhodpsn_7TM"/>
</dbReference>
<evidence type="ECO:0000256" key="1">
    <source>
        <dbReference type="ARBA" id="ARBA00004370"/>
    </source>
</evidence>
<evidence type="ECO:0000256" key="4">
    <source>
        <dbReference type="ARBA" id="ARBA00023136"/>
    </source>
</evidence>
<evidence type="ECO:0000259" key="6">
    <source>
        <dbReference type="PROSITE" id="PS50262"/>
    </source>
</evidence>
<dbReference type="PANTHER" id="PTHR46955:SF3">
    <property type="entry name" value="G_PROTEIN_RECEP_F1_2 DOMAIN-CONTAINING PROTEIN"/>
    <property type="match status" value="1"/>
</dbReference>
<dbReference type="PROSITE" id="PS50262">
    <property type="entry name" value="G_PROTEIN_RECEP_F1_2"/>
    <property type="match status" value="1"/>
</dbReference>
<dbReference type="InterPro" id="IPR019420">
    <property type="entry name" value="7TM_GPCR_serpentine_rcpt_Srbc"/>
</dbReference>
<dbReference type="Pfam" id="PF10316">
    <property type="entry name" value="7TM_GPCR_Srbc"/>
    <property type="match status" value="1"/>
</dbReference>
<dbReference type="WBParaSite" id="ACAC_0001086301-mRNA-1">
    <property type="protein sequence ID" value="ACAC_0001086301-mRNA-1"/>
    <property type="gene ID" value="ACAC_0001086301"/>
</dbReference>
<protein>
    <submittedName>
        <fullName evidence="8">G_PROTEIN_RECEP_F1_2 domain-containing protein</fullName>
    </submittedName>
</protein>
<dbReference type="Proteomes" id="UP000035642">
    <property type="component" value="Unassembled WGS sequence"/>
</dbReference>
<evidence type="ECO:0000313" key="7">
    <source>
        <dbReference type="Proteomes" id="UP000035642"/>
    </source>
</evidence>
<feature type="transmembrane region" description="Helical" evidence="5">
    <location>
        <begin position="97"/>
        <end position="118"/>
    </location>
</feature>
<keyword evidence="2 5" id="KW-0812">Transmembrane</keyword>
<feature type="transmembrane region" description="Helical" evidence="5">
    <location>
        <begin position="12"/>
        <end position="33"/>
    </location>
</feature>
<evidence type="ECO:0000256" key="2">
    <source>
        <dbReference type="ARBA" id="ARBA00022692"/>
    </source>
</evidence>
<accession>A0A0K0DHZ4</accession>
<reference evidence="7" key="1">
    <citation type="submission" date="2012-09" db="EMBL/GenBank/DDBJ databases">
        <authorList>
            <person name="Martin A.A."/>
        </authorList>
    </citation>
    <scope>NUCLEOTIDE SEQUENCE</scope>
</reference>
<keyword evidence="7" id="KW-1185">Reference proteome</keyword>
<feature type="transmembrane region" description="Helical" evidence="5">
    <location>
        <begin position="45"/>
        <end position="72"/>
    </location>
</feature>
<sequence length="268" mass="30006">MSTKVSILVLDIMVVLLQLAVIVCNGLIIFLLIKEKTVRRNASRLLVSFLTTTDFIHAVATLPYSIYILYYWDPVYFDLNPNVVIITGAPFIVQLKINLTVTISIAAERILALFFPLVFRRLSFNSRATYCLLFAFSLAALDLILCLSLSEFNRTPDCGTIGCFLNVYFSYYWAISNMVMGIVVIALTSLILVKLRVMRQKPQPARAFKWKENNFKQANRNCAGILLISLIFITLPSVFVGVIAIANLRIASTVGPFYLVGLLCASEP</sequence>
<dbReference type="PANTHER" id="PTHR46955">
    <property type="entry name" value="PROTEIN CBG01349-RELATED"/>
    <property type="match status" value="1"/>
</dbReference>
<feature type="transmembrane region" description="Helical" evidence="5">
    <location>
        <begin position="225"/>
        <end position="246"/>
    </location>
</feature>
<feature type="transmembrane region" description="Helical" evidence="5">
    <location>
        <begin position="170"/>
        <end position="193"/>
    </location>
</feature>
<evidence type="ECO:0000313" key="8">
    <source>
        <dbReference type="WBParaSite" id="ACAC_0001086301-mRNA-1"/>
    </source>
</evidence>
<dbReference type="Gene3D" id="1.20.1070.10">
    <property type="entry name" value="Rhodopsin 7-helix transmembrane proteins"/>
    <property type="match status" value="1"/>
</dbReference>
<dbReference type="AlphaFoldDB" id="A0A0K0DHZ4"/>
<keyword evidence="3 5" id="KW-1133">Transmembrane helix</keyword>
<proteinExistence type="predicted"/>
<dbReference type="GO" id="GO:0016020">
    <property type="term" value="C:membrane"/>
    <property type="evidence" value="ECO:0007669"/>
    <property type="project" value="UniProtKB-SubCell"/>
</dbReference>
<dbReference type="SUPFAM" id="SSF81321">
    <property type="entry name" value="Family A G protein-coupled receptor-like"/>
    <property type="match status" value="1"/>
</dbReference>
<keyword evidence="4 5" id="KW-0472">Membrane</keyword>
<reference evidence="8" key="2">
    <citation type="submission" date="2017-02" db="UniProtKB">
        <authorList>
            <consortium name="WormBaseParasite"/>
        </authorList>
    </citation>
    <scope>IDENTIFICATION</scope>
</reference>
<comment type="subcellular location">
    <subcellularLocation>
        <location evidence="1">Membrane</location>
    </subcellularLocation>
</comment>
<name>A0A0K0DHZ4_ANGCA</name>
<feature type="domain" description="G-protein coupled receptors family 1 profile" evidence="6">
    <location>
        <begin position="24"/>
        <end position="233"/>
    </location>
</feature>
<dbReference type="InterPro" id="IPR052322">
    <property type="entry name" value="Mito_rRNA_Mtase_NSUN4"/>
</dbReference>
<organism evidence="7 8">
    <name type="scientific">Angiostrongylus cantonensis</name>
    <name type="common">Rat lungworm</name>
    <dbReference type="NCBI Taxonomy" id="6313"/>
    <lineage>
        <taxon>Eukaryota</taxon>
        <taxon>Metazoa</taxon>
        <taxon>Ecdysozoa</taxon>
        <taxon>Nematoda</taxon>
        <taxon>Chromadorea</taxon>
        <taxon>Rhabditida</taxon>
        <taxon>Rhabditina</taxon>
        <taxon>Rhabditomorpha</taxon>
        <taxon>Strongyloidea</taxon>
        <taxon>Metastrongylidae</taxon>
        <taxon>Angiostrongylus</taxon>
    </lineage>
</organism>
<evidence type="ECO:0000256" key="3">
    <source>
        <dbReference type="ARBA" id="ARBA00022989"/>
    </source>
</evidence>